<accession>A0A9W7EHD3</accession>
<keyword evidence="2" id="KW-0472">Membrane</keyword>
<feature type="region of interest" description="Disordered" evidence="1">
    <location>
        <begin position="1"/>
        <end position="102"/>
    </location>
</feature>
<sequence length="620" mass="70157">MLTNCSSVDASSKTPPKSPINENDNPSPQLFPRQNHRLADSLQVDTQNSQSPLSLKAKSKSKSKSRSSDQDDDVDLDHDNPNNSTNTSVNTSATPQINNLSPVPFTFTASSPAPYSYPDPTGNLSPIFPVLEHEHEHEHPLSHPNDNNPYKRQSHNRAKSDFIPTRISPAFFDECNYNPSSNPNRNRPSTTTAASRKTVATLSTQPSKTVTINAPSPEPRRTLRSAFRKNPKHSPKHSPNNNWNNSFRSQSSTNDDDTQMENSFLQAMERGFVTFVKTVKLYFKSFRLVRVDEHLVSVDQSFYWRRSLVWSHDNGGLLKSHLTQKYSSTTLLATLLLSAEVSVLFSPSDVLEVVRTEALQQIGLSFGIVMVILLDVVATLSTILATFTAWGTVGAISDRNIHAITRSAIGLYATQLPTTLLMTSFYLFCAWMIMLLFRLIPDKYALIMMALLLFMTWHIVVTFSIFGRIILHSNAMSEIAIFPREEEEEMMPVPLFENLLQKTKENINIPVAVQYRRNLKRALKKGDDWTVIQRHNSSRRNLRSIHKRRHTIALPGDGETFKTQEEDEEFFQDKRLPQSLRKIEVDRTQVSSDFTNLTKNTDEMTPSSFDSGSPLTRDEI</sequence>
<feature type="transmembrane region" description="Helical" evidence="2">
    <location>
        <begin position="446"/>
        <end position="471"/>
    </location>
</feature>
<dbReference type="OrthoDB" id="206447at2759"/>
<evidence type="ECO:0000256" key="2">
    <source>
        <dbReference type="SAM" id="Phobius"/>
    </source>
</evidence>
<feature type="region of interest" description="Disordered" evidence="1">
    <location>
        <begin position="135"/>
        <end position="156"/>
    </location>
</feature>
<dbReference type="EMBL" id="BRXY01000227">
    <property type="protein sequence ID" value="GMH78797.1"/>
    <property type="molecule type" value="Genomic_DNA"/>
</dbReference>
<keyword evidence="2" id="KW-0812">Transmembrane</keyword>
<keyword evidence="4" id="KW-1185">Reference proteome</keyword>
<feature type="region of interest" description="Disordered" evidence="1">
    <location>
        <begin position="593"/>
        <end position="620"/>
    </location>
</feature>
<feature type="transmembrane region" description="Helical" evidence="2">
    <location>
        <begin position="366"/>
        <end position="397"/>
    </location>
</feature>
<evidence type="ECO:0000313" key="3">
    <source>
        <dbReference type="EMBL" id="GMH78797.1"/>
    </source>
</evidence>
<feature type="transmembrane region" description="Helical" evidence="2">
    <location>
        <begin position="418"/>
        <end position="440"/>
    </location>
</feature>
<protein>
    <submittedName>
        <fullName evidence="3">Uncharacterized protein</fullName>
    </submittedName>
</protein>
<feature type="compositionally biased region" description="Polar residues" evidence="1">
    <location>
        <begin position="193"/>
        <end position="214"/>
    </location>
</feature>
<feature type="compositionally biased region" description="Basic residues" evidence="1">
    <location>
        <begin position="222"/>
        <end position="236"/>
    </location>
</feature>
<keyword evidence="2" id="KW-1133">Transmembrane helix</keyword>
<gene>
    <name evidence="3" type="ORF">TrST_g8143</name>
</gene>
<dbReference type="Proteomes" id="UP001165085">
    <property type="component" value="Unassembled WGS sequence"/>
</dbReference>
<evidence type="ECO:0000256" key="1">
    <source>
        <dbReference type="SAM" id="MobiDB-lite"/>
    </source>
</evidence>
<evidence type="ECO:0000313" key="4">
    <source>
        <dbReference type="Proteomes" id="UP001165085"/>
    </source>
</evidence>
<feature type="compositionally biased region" description="Low complexity" evidence="1">
    <location>
        <begin position="81"/>
        <end position="92"/>
    </location>
</feature>
<comment type="caution">
    <text evidence="3">The sequence shown here is derived from an EMBL/GenBank/DDBJ whole genome shotgun (WGS) entry which is preliminary data.</text>
</comment>
<feature type="compositionally biased region" description="Polar residues" evidence="1">
    <location>
        <begin position="237"/>
        <end position="253"/>
    </location>
</feature>
<feature type="compositionally biased region" description="Low complexity" evidence="1">
    <location>
        <begin position="178"/>
        <end position="192"/>
    </location>
</feature>
<feature type="compositionally biased region" description="Polar residues" evidence="1">
    <location>
        <begin position="593"/>
        <end position="614"/>
    </location>
</feature>
<proteinExistence type="predicted"/>
<feature type="compositionally biased region" description="Polar residues" evidence="1">
    <location>
        <begin position="1"/>
        <end position="28"/>
    </location>
</feature>
<dbReference type="AlphaFoldDB" id="A0A9W7EHD3"/>
<organism evidence="3 4">
    <name type="scientific">Triparma strigata</name>
    <dbReference type="NCBI Taxonomy" id="1606541"/>
    <lineage>
        <taxon>Eukaryota</taxon>
        <taxon>Sar</taxon>
        <taxon>Stramenopiles</taxon>
        <taxon>Ochrophyta</taxon>
        <taxon>Bolidophyceae</taxon>
        <taxon>Parmales</taxon>
        <taxon>Triparmaceae</taxon>
        <taxon>Triparma</taxon>
    </lineage>
</organism>
<name>A0A9W7EHD3_9STRA</name>
<reference evidence="4" key="1">
    <citation type="journal article" date="2023" name="Commun. Biol.">
        <title>Genome analysis of Parmales, the sister group of diatoms, reveals the evolutionary specialization of diatoms from phago-mixotrophs to photoautotrophs.</title>
        <authorList>
            <person name="Ban H."/>
            <person name="Sato S."/>
            <person name="Yoshikawa S."/>
            <person name="Yamada K."/>
            <person name="Nakamura Y."/>
            <person name="Ichinomiya M."/>
            <person name="Sato N."/>
            <person name="Blanc-Mathieu R."/>
            <person name="Endo H."/>
            <person name="Kuwata A."/>
            <person name="Ogata H."/>
        </authorList>
    </citation>
    <scope>NUCLEOTIDE SEQUENCE [LARGE SCALE GENOMIC DNA]</scope>
    <source>
        <strain evidence="4">NIES 3701</strain>
    </source>
</reference>
<feature type="region of interest" description="Disordered" evidence="1">
    <location>
        <begin position="174"/>
        <end position="258"/>
    </location>
</feature>